<dbReference type="SUPFAM" id="SSF51905">
    <property type="entry name" value="FAD/NAD(P)-binding domain"/>
    <property type="match status" value="1"/>
</dbReference>
<dbReference type="InterPro" id="IPR036188">
    <property type="entry name" value="FAD/NAD-bd_sf"/>
</dbReference>
<evidence type="ECO:0000259" key="1">
    <source>
        <dbReference type="Pfam" id="PF01266"/>
    </source>
</evidence>
<dbReference type="AlphaFoldDB" id="A0A7K1U6E0"/>
<dbReference type="Proteomes" id="UP000461730">
    <property type="component" value="Unassembled WGS sequence"/>
</dbReference>
<dbReference type="PANTHER" id="PTHR13847:SF201">
    <property type="entry name" value="PUTATIBE OXIDOREDUCTASE"/>
    <property type="match status" value="1"/>
</dbReference>
<gene>
    <name evidence="2" type="ORF">GO493_16775</name>
</gene>
<dbReference type="InterPro" id="IPR006076">
    <property type="entry name" value="FAD-dep_OxRdtase"/>
</dbReference>
<dbReference type="PRINTS" id="PR00420">
    <property type="entry name" value="RNGMNOXGNASE"/>
</dbReference>
<dbReference type="Gene3D" id="3.30.9.10">
    <property type="entry name" value="D-Amino Acid Oxidase, subunit A, domain 2"/>
    <property type="match status" value="1"/>
</dbReference>
<dbReference type="PANTHER" id="PTHR13847">
    <property type="entry name" value="SARCOSINE DEHYDROGENASE-RELATED"/>
    <property type="match status" value="1"/>
</dbReference>
<dbReference type="EMBL" id="WRXN01000007">
    <property type="protein sequence ID" value="MVT09928.1"/>
    <property type="molecule type" value="Genomic_DNA"/>
</dbReference>
<name>A0A7K1U6E0_9BACT</name>
<sequence length="402" mass="45511">MDLHSGYPYSLVRYGLPYNYPRLDKDIRTDVIIMGGGISGALSAYHLAQAGIETVVVDARTIGLGSTGASTSLLQYEIDVPLSRLSEKIGERNAATAYTLSYESVAALQQICKKIKAPYFDRRGSLYLASYKKDLELIKQEYKARKTLGFDVKYWDAEEIADKMGFAAPGGIFSNMAAQTDAYMLTHCLHQYNTRKGVSIYDRTTVTDIIHQKNGVTLKTTAGYNIKAKYLVVATGYEAARYIKEPLIELRSTYAVASEYIPGEEYWYKNCLMWETKDPYLYMRPTKDHRILIGGRDEKFYNPARRDRLINSKAKSLTEDFHKKFPHLTFIPELRWTGVFITTKDGLPFIGEYKAMPRTLFALGFGGNGITFSQIAGMMITDIIKGKNNPFTKLFSFNRKLN</sequence>
<reference evidence="2 3" key="1">
    <citation type="submission" date="2019-12" db="EMBL/GenBank/DDBJ databases">
        <title>Chitinophaga sp. strain ysch24 (GDMCC 1.1355), whole genome shotgun sequence.</title>
        <authorList>
            <person name="Zhang X."/>
        </authorList>
    </citation>
    <scope>NUCLEOTIDE SEQUENCE [LARGE SCALE GENOMIC DNA]</scope>
    <source>
        <strain evidence="3">ysch24</strain>
    </source>
</reference>
<comment type="caution">
    <text evidence="2">The sequence shown here is derived from an EMBL/GenBank/DDBJ whole genome shotgun (WGS) entry which is preliminary data.</text>
</comment>
<proteinExistence type="predicted"/>
<dbReference type="RefSeq" id="WP_317165435.1">
    <property type="nucleotide sequence ID" value="NZ_WRXN01000007.1"/>
</dbReference>
<dbReference type="Pfam" id="PF01266">
    <property type="entry name" value="DAO"/>
    <property type="match status" value="1"/>
</dbReference>
<accession>A0A7K1U6E0</accession>
<keyword evidence="3" id="KW-1185">Reference proteome</keyword>
<organism evidence="2 3">
    <name type="scientific">Chitinophaga tropicalis</name>
    <dbReference type="NCBI Taxonomy" id="2683588"/>
    <lineage>
        <taxon>Bacteria</taxon>
        <taxon>Pseudomonadati</taxon>
        <taxon>Bacteroidota</taxon>
        <taxon>Chitinophagia</taxon>
        <taxon>Chitinophagales</taxon>
        <taxon>Chitinophagaceae</taxon>
        <taxon>Chitinophaga</taxon>
    </lineage>
</organism>
<evidence type="ECO:0000313" key="3">
    <source>
        <dbReference type="Proteomes" id="UP000461730"/>
    </source>
</evidence>
<feature type="domain" description="FAD dependent oxidoreductase" evidence="1">
    <location>
        <begin position="30"/>
        <end position="382"/>
    </location>
</feature>
<evidence type="ECO:0000313" key="2">
    <source>
        <dbReference type="EMBL" id="MVT09928.1"/>
    </source>
</evidence>
<dbReference type="Gene3D" id="3.50.50.60">
    <property type="entry name" value="FAD/NAD(P)-binding domain"/>
    <property type="match status" value="1"/>
</dbReference>
<protein>
    <submittedName>
        <fullName evidence="2">FAD-dependent oxidoreductase</fullName>
    </submittedName>
</protein>
<dbReference type="GO" id="GO:0005737">
    <property type="term" value="C:cytoplasm"/>
    <property type="evidence" value="ECO:0007669"/>
    <property type="project" value="TreeGrafter"/>
</dbReference>